<accession>A0A0U3CZP1</accession>
<dbReference type="Proteomes" id="UP000060699">
    <property type="component" value="Chromosome"/>
</dbReference>
<proteinExistence type="predicted"/>
<organism evidence="2 3">
    <name type="scientific">Roseateles depolymerans</name>
    <dbReference type="NCBI Taxonomy" id="76731"/>
    <lineage>
        <taxon>Bacteria</taxon>
        <taxon>Pseudomonadati</taxon>
        <taxon>Pseudomonadota</taxon>
        <taxon>Betaproteobacteria</taxon>
        <taxon>Burkholderiales</taxon>
        <taxon>Sphaerotilaceae</taxon>
        <taxon>Roseateles</taxon>
    </lineage>
</organism>
<feature type="region of interest" description="Disordered" evidence="1">
    <location>
        <begin position="55"/>
        <end position="95"/>
    </location>
</feature>
<dbReference type="CDD" id="cd13400">
    <property type="entry name" value="LT_IagB-like"/>
    <property type="match status" value="1"/>
</dbReference>
<sequence>MSGAGTARQQAGGRELAHNLAHNLAHALAHDLPRRIVLGLALSLLSVVTAVGASPRTGGASALPTPTRPAVSRPSPVLTASAGPAPARPAPVRPTAPVHPLTPAMAQCFEWASARFGMSAHLLYAIALQESGLNPRAVNRNTNGSQDIGLMQINSSWGPTLLRYGIRPTDLWDPCTNIFVGAWILGDNIVRMGPTVAALGAYNARDPIKREAYARRVLERLHRLSAPSSDAPARRQSPAPVKVSAMAEVSASPQAPAPVQSPVSVSRQSGELRTVSSAVVSSATGLPLASP</sequence>
<protein>
    <submittedName>
        <fullName evidence="2">Invasion protein</fullName>
    </submittedName>
</protein>
<evidence type="ECO:0000256" key="1">
    <source>
        <dbReference type="SAM" id="MobiDB-lite"/>
    </source>
</evidence>
<feature type="compositionally biased region" description="Low complexity" evidence="1">
    <location>
        <begin position="249"/>
        <end position="283"/>
    </location>
</feature>
<evidence type="ECO:0000313" key="3">
    <source>
        <dbReference type="Proteomes" id="UP000060699"/>
    </source>
</evidence>
<evidence type="ECO:0000313" key="2">
    <source>
        <dbReference type="EMBL" id="ALV06806.1"/>
    </source>
</evidence>
<dbReference type="Pfam" id="PF01464">
    <property type="entry name" value="SLT"/>
    <property type="match status" value="1"/>
</dbReference>
<dbReference type="EMBL" id="CP013729">
    <property type="protein sequence ID" value="ALV06806.1"/>
    <property type="molecule type" value="Genomic_DNA"/>
</dbReference>
<name>A0A0U3CZP1_9BURK</name>
<dbReference type="STRING" id="76731.RD2015_2335"/>
<dbReference type="KEGG" id="rdp:RD2015_2335"/>
<dbReference type="SUPFAM" id="SSF53955">
    <property type="entry name" value="Lysozyme-like"/>
    <property type="match status" value="1"/>
</dbReference>
<feature type="region of interest" description="Disordered" evidence="1">
    <location>
        <begin position="224"/>
        <end position="291"/>
    </location>
</feature>
<keyword evidence="3" id="KW-1185">Reference proteome</keyword>
<dbReference type="AlphaFoldDB" id="A0A0U3CZP1"/>
<dbReference type="InterPro" id="IPR023346">
    <property type="entry name" value="Lysozyme-like_dom_sf"/>
</dbReference>
<dbReference type="InterPro" id="IPR008258">
    <property type="entry name" value="Transglycosylase_SLT_dom_1"/>
</dbReference>
<gene>
    <name evidence="2" type="ORF">RD2015_2335</name>
</gene>
<reference evidence="2 3" key="1">
    <citation type="submission" date="2015-12" db="EMBL/GenBank/DDBJ databases">
        <title>Complete genome of Roseateles depolymerans KCTC 42856.</title>
        <authorList>
            <person name="Kim K.M."/>
        </authorList>
    </citation>
    <scope>NUCLEOTIDE SEQUENCE [LARGE SCALE GENOMIC DNA]</scope>
    <source>
        <strain evidence="2 3">KCTC 42856</strain>
    </source>
</reference>
<dbReference type="Gene3D" id="1.10.530.10">
    <property type="match status" value="1"/>
</dbReference>